<evidence type="ECO:0000313" key="2">
    <source>
        <dbReference type="Proteomes" id="UP000321181"/>
    </source>
</evidence>
<organism evidence="1 2">
    <name type="scientific">Cellulomonas aerilata</name>
    <dbReference type="NCBI Taxonomy" id="515326"/>
    <lineage>
        <taxon>Bacteria</taxon>
        <taxon>Bacillati</taxon>
        <taxon>Actinomycetota</taxon>
        <taxon>Actinomycetes</taxon>
        <taxon>Micrococcales</taxon>
        <taxon>Cellulomonadaceae</taxon>
        <taxon>Cellulomonas</taxon>
    </lineage>
</organism>
<protein>
    <submittedName>
        <fullName evidence="1">Uncharacterized protein</fullName>
    </submittedName>
</protein>
<gene>
    <name evidence="1" type="ORF">CAE01nite_31740</name>
</gene>
<dbReference type="RefSeq" id="WP_146906485.1">
    <property type="nucleotide sequence ID" value="NZ_BAAARM010000005.1"/>
</dbReference>
<sequence>MLHRPELTAHAMLTQALHRSPVQRPGFVAVDLGLACVWLRARAARLLADAPEPHDLLRRAADAVDGSAGGSPGGWQRAAALEIVTGELAGQGAQVDPRTVQHLTRDPDGMLVALAELTACLYQLHDGDGAAAVVRALTPA</sequence>
<comment type="caution">
    <text evidence="1">The sequence shown here is derived from an EMBL/GenBank/DDBJ whole genome shotgun (WGS) entry which is preliminary data.</text>
</comment>
<dbReference type="AlphaFoldDB" id="A0A512DG36"/>
<evidence type="ECO:0000313" key="1">
    <source>
        <dbReference type="EMBL" id="GEO35449.1"/>
    </source>
</evidence>
<name>A0A512DG36_9CELL</name>
<proteinExistence type="predicted"/>
<dbReference type="EMBL" id="BJYY01000019">
    <property type="protein sequence ID" value="GEO35449.1"/>
    <property type="molecule type" value="Genomic_DNA"/>
</dbReference>
<keyword evidence="2" id="KW-1185">Reference proteome</keyword>
<accession>A0A512DG36</accession>
<dbReference type="Proteomes" id="UP000321181">
    <property type="component" value="Unassembled WGS sequence"/>
</dbReference>
<reference evidence="1 2" key="1">
    <citation type="submission" date="2019-07" db="EMBL/GenBank/DDBJ databases">
        <title>Whole genome shotgun sequence of Cellulomonas aerilata NBRC 106308.</title>
        <authorList>
            <person name="Hosoyama A."/>
            <person name="Uohara A."/>
            <person name="Ohji S."/>
            <person name="Ichikawa N."/>
        </authorList>
    </citation>
    <scope>NUCLEOTIDE SEQUENCE [LARGE SCALE GENOMIC DNA]</scope>
    <source>
        <strain evidence="1 2">NBRC 106308</strain>
    </source>
</reference>